<name>A0A1A9V3R7_GLOAU</name>
<dbReference type="InterPro" id="IPR002048">
    <property type="entry name" value="EF_hand_dom"/>
</dbReference>
<dbReference type="InterPro" id="IPR035969">
    <property type="entry name" value="Rab-GAP_TBC_sf"/>
</dbReference>
<evidence type="ECO:0000259" key="5">
    <source>
        <dbReference type="PROSITE" id="PS50222"/>
    </source>
</evidence>
<evidence type="ECO:0000259" key="4">
    <source>
        <dbReference type="PROSITE" id="PS50086"/>
    </source>
</evidence>
<feature type="region of interest" description="Disordered" evidence="3">
    <location>
        <begin position="1081"/>
        <end position="1118"/>
    </location>
</feature>
<evidence type="ECO:0000256" key="3">
    <source>
        <dbReference type="SAM" id="MobiDB-lite"/>
    </source>
</evidence>
<dbReference type="InterPro" id="IPR000195">
    <property type="entry name" value="Rab-GAP-TBC_dom"/>
</dbReference>
<dbReference type="EnsemblMetazoa" id="GAUT024823-RA">
    <property type="protein sequence ID" value="GAUT024823-PA"/>
    <property type="gene ID" value="GAUT024823"/>
</dbReference>
<dbReference type="Gene3D" id="1.10.472.80">
    <property type="entry name" value="Ypt/Rab-GAP domain of gyp1p, domain 3"/>
    <property type="match status" value="1"/>
</dbReference>
<feature type="region of interest" description="Disordered" evidence="3">
    <location>
        <begin position="1171"/>
        <end position="1194"/>
    </location>
</feature>
<dbReference type="Pfam" id="PF02893">
    <property type="entry name" value="GRAM"/>
    <property type="match status" value="2"/>
</dbReference>
<keyword evidence="7" id="KW-1185">Reference proteome</keyword>
<dbReference type="PANTHER" id="PTHR47666:SF1">
    <property type="entry name" value="PROTEIN VASCULAR ASSOCIATED DEATH 1, CHLOROPLASTIC"/>
    <property type="match status" value="1"/>
</dbReference>
<dbReference type="Gene3D" id="1.10.8.270">
    <property type="entry name" value="putative rabgap domain of human tbc1 domain family member 14 like domains"/>
    <property type="match status" value="1"/>
</dbReference>
<protein>
    <recommendedName>
        <fullName evidence="8">Rab-GAP TBC domain-containing protein</fullName>
    </recommendedName>
</protein>
<dbReference type="FunFam" id="1.10.472.80:FF:000049">
    <property type="entry name" value="Uncharacterized protein, isoform B"/>
    <property type="match status" value="1"/>
</dbReference>
<evidence type="ECO:0008006" key="8">
    <source>
        <dbReference type="Google" id="ProtNLM"/>
    </source>
</evidence>
<dbReference type="SMART" id="SM00568">
    <property type="entry name" value="GRAM"/>
    <property type="match status" value="2"/>
</dbReference>
<organism evidence="6 7">
    <name type="scientific">Glossina austeni</name>
    <name type="common">Savannah tsetse fly</name>
    <dbReference type="NCBI Taxonomy" id="7395"/>
    <lineage>
        <taxon>Eukaryota</taxon>
        <taxon>Metazoa</taxon>
        <taxon>Ecdysozoa</taxon>
        <taxon>Arthropoda</taxon>
        <taxon>Hexapoda</taxon>
        <taxon>Insecta</taxon>
        <taxon>Pterygota</taxon>
        <taxon>Neoptera</taxon>
        <taxon>Endopterygota</taxon>
        <taxon>Diptera</taxon>
        <taxon>Brachycera</taxon>
        <taxon>Muscomorpha</taxon>
        <taxon>Hippoboscoidea</taxon>
        <taxon>Glossinidae</taxon>
        <taxon>Glossina</taxon>
    </lineage>
</organism>
<feature type="region of interest" description="Disordered" evidence="3">
    <location>
        <begin position="1005"/>
        <end position="1027"/>
    </location>
</feature>
<accession>A0A1A9V3R7</accession>
<keyword evidence="1" id="KW-0343">GTPase activation</keyword>
<reference evidence="6" key="1">
    <citation type="submission" date="2020-05" db="UniProtKB">
        <authorList>
            <consortium name="EnsemblMetazoa"/>
        </authorList>
    </citation>
    <scope>IDENTIFICATION</scope>
    <source>
        <strain evidence="6">TTRI</strain>
    </source>
</reference>
<evidence type="ECO:0000256" key="2">
    <source>
        <dbReference type="ARBA" id="ARBA00022737"/>
    </source>
</evidence>
<dbReference type="InterPro" id="IPR004182">
    <property type="entry name" value="GRAM"/>
</dbReference>
<evidence type="ECO:0000313" key="7">
    <source>
        <dbReference type="Proteomes" id="UP000078200"/>
    </source>
</evidence>
<dbReference type="PROSITE" id="PS50086">
    <property type="entry name" value="TBC_RABGAP"/>
    <property type="match status" value="1"/>
</dbReference>
<sequence length="1279" mass="146782">MWIEPKELLISSPLWTHEKCSKYFVLQKRRGHGESGLSSLLVGTIDSVFDTKPAPYRILHRTPNSEVFYEVAIGLTRNEIHNDWEWLTQNLFEVLNDMESEDEVTNFTMCKIKSLHAQNNQNETGDTADFKVVQSNFRRYFKMPEEEHLVNYYKCTYVKNKIPRQGHLYISLNHICFYSYMLGQETKLVIRLSELEDISRSSNIIYLKTINGMQYNFTILFNSTEAYEFIELLNCMAMQQIIQDPESPIIDHDPLLVQRLNRKTSKKPILCLDLVARQKSEEYRTYFRLPQREIIDGTIKANLWTPYSKSYVGGSIYLSNNFFCFSSDVKDFVSVVIPLKVIKSVEKKDDDPHRSGNNIVIITSENVPFIFSYIADREVLLTKITDLLSRFHVPKNRERPKYDISWSKQAALINNHTTEFTPDMEEKQNEKLARWESHFRDYGRGISMFRTTAVINLIAEGIPDKLRQEIWLIFSGAIHEKEMNPGLYEDLVEKAACLKHSSVHDEIERDLRRSLPEHPAFQHDDGLGALKRVLQAYALRNPHVGYTQAMNIVTSVFLLFCDEENAFWMLATLCEVLLPDYYKDKVVGAQIDQGVLNELVKHYLPDLHTHLDRLGTIGMISLSWFLTIFLSVISYESSLHIIDCFFYDGAKVIFLIALQILDWNREQLLNCNDDGESMFVLTQFLEGIYNPDYHSPLANEKRKVKRTQTVQTLIHAAYTRFGEITLQRIQELRNKHRRLTIRKFDLDNEVTIVKFHMDNMYFNSEELRMLLRIIREEKQAYRKVHQQKQQIHVGESPILVQIAGDSPCRQKLALPEGNCSRAEAYSVDFDTYRVLFYELTPWRSCVTVDLAEKLFRLADKKSTGLLDFSQILNSLGLVCSSKYTEKLKLLYILHLPPLLSKAEIDHVRKPRIKTEENTEEAIEAEDFFGDDPSESIEALPSPTDNNFDENDYALITATQRLHSLAGMSNNTLMDLKKNPNLSLANSNNSSMAVNARTSTFYVDLSEDEHSTPPSQRIGGTAHSQNGASAPLNALQKQGRFESIDTFSDISDLGAAKVTPPQLNVETISNFSQISDLVMTTNAGHKRERTDSNTDSKSLGSLRYLVDQPDDANSPNKNIPNMKKANFQILWKSLIEILGEQDTDMLQSFENLIELGNSNMKKDSSLESFTQLNLGSGEEPDSNGNPTTPIEPPSTTKLFLDLEEELRQANAASMLKSNKRNSDSSNSCSDDDLWEISINQFIATVLAVTSIVKGFYVRTSIKEKIEKMQKNRRKCIISNY</sequence>
<dbReference type="FunFam" id="1.10.8.270:FF:000002">
    <property type="entry name" value="TBC1 domain family member 9B"/>
    <property type="match status" value="1"/>
</dbReference>
<dbReference type="GO" id="GO:0003008">
    <property type="term" value="P:system process"/>
    <property type="evidence" value="ECO:0007669"/>
    <property type="project" value="UniProtKB-ARBA"/>
</dbReference>
<dbReference type="Proteomes" id="UP000078200">
    <property type="component" value="Unassembled WGS sequence"/>
</dbReference>
<dbReference type="GO" id="GO:0005509">
    <property type="term" value="F:calcium ion binding"/>
    <property type="evidence" value="ECO:0007669"/>
    <property type="project" value="InterPro"/>
</dbReference>
<dbReference type="SUPFAM" id="SSF47923">
    <property type="entry name" value="Ypt/Rab-GAP domain of gyp1p"/>
    <property type="match status" value="2"/>
</dbReference>
<evidence type="ECO:0000313" key="6">
    <source>
        <dbReference type="EnsemblMetazoa" id="GAUT024823-PA"/>
    </source>
</evidence>
<dbReference type="PROSITE" id="PS50222">
    <property type="entry name" value="EF_HAND_2"/>
    <property type="match status" value="1"/>
</dbReference>
<dbReference type="FunFam" id="2.30.29.30:FF:000013">
    <property type="entry name" value="Putative TBC1 domain family member 8B"/>
    <property type="match status" value="1"/>
</dbReference>
<dbReference type="STRING" id="7395.A0A1A9V3R7"/>
<dbReference type="PANTHER" id="PTHR47666">
    <property type="entry name" value="PROTEIN VASCULAR ASSOCIATED DEATH 1, CHLOROPLASTIC"/>
    <property type="match status" value="1"/>
</dbReference>
<evidence type="ECO:0000256" key="1">
    <source>
        <dbReference type="ARBA" id="ARBA00022468"/>
    </source>
</evidence>
<dbReference type="AlphaFoldDB" id="A0A1A9V3R7"/>
<dbReference type="Pfam" id="PF00566">
    <property type="entry name" value="RabGAP-TBC"/>
    <property type="match status" value="1"/>
</dbReference>
<feature type="domain" description="EF-hand" evidence="5">
    <location>
        <begin position="846"/>
        <end position="881"/>
    </location>
</feature>
<dbReference type="Gene3D" id="1.10.10.750">
    <property type="entry name" value="Ypt/Rab-GAP domain of gyp1p, domain 1"/>
    <property type="match status" value="1"/>
</dbReference>
<feature type="compositionally biased region" description="Polar residues" evidence="3">
    <location>
        <begin position="1181"/>
        <end position="1194"/>
    </location>
</feature>
<dbReference type="SMART" id="SM00164">
    <property type="entry name" value="TBC"/>
    <property type="match status" value="1"/>
</dbReference>
<dbReference type="GO" id="GO:0005096">
    <property type="term" value="F:GTPase activator activity"/>
    <property type="evidence" value="ECO:0007669"/>
    <property type="project" value="UniProtKB-KW"/>
</dbReference>
<dbReference type="Gene3D" id="2.30.29.30">
    <property type="entry name" value="Pleckstrin-homology domain (PH domain)/Phosphotyrosine-binding domain (PTB)"/>
    <property type="match status" value="2"/>
</dbReference>
<feature type="domain" description="Rab-GAP TBC" evidence="4">
    <location>
        <begin position="461"/>
        <end position="649"/>
    </location>
</feature>
<dbReference type="VEuPathDB" id="VectorBase:GAUT024823"/>
<keyword evidence="2" id="KW-0677">Repeat</keyword>
<proteinExistence type="predicted"/>
<dbReference type="InterPro" id="IPR011993">
    <property type="entry name" value="PH-like_dom_sf"/>
</dbReference>